<evidence type="ECO:0000313" key="3">
    <source>
        <dbReference type="Proteomes" id="UP000653493"/>
    </source>
</evidence>
<evidence type="ECO:0000256" key="1">
    <source>
        <dbReference type="SAM" id="MobiDB-lite"/>
    </source>
</evidence>
<organism evidence="2 3">
    <name type="scientific">Streptomyces griseoviridis</name>
    <dbReference type="NCBI Taxonomy" id="45398"/>
    <lineage>
        <taxon>Bacteria</taxon>
        <taxon>Bacillati</taxon>
        <taxon>Actinomycetota</taxon>
        <taxon>Actinomycetes</taxon>
        <taxon>Kitasatosporales</taxon>
        <taxon>Streptomycetaceae</taxon>
        <taxon>Streptomyces</taxon>
    </lineage>
</organism>
<comment type="caution">
    <text evidence="2">The sequence shown here is derived from an EMBL/GenBank/DDBJ whole genome shotgun (WGS) entry which is preliminary data.</text>
</comment>
<accession>A0A918GR91</accession>
<dbReference type="SUPFAM" id="SSF49452">
    <property type="entry name" value="Starch-binding domain-like"/>
    <property type="match status" value="1"/>
</dbReference>
<reference evidence="2" key="2">
    <citation type="submission" date="2020-09" db="EMBL/GenBank/DDBJ databases">
        <authorList>
            <person name="Sun Q."/>
            <person name="Ohkuma M."/>
        </authorList>
    </citation>
    <scope>NUCLEOTIDE SEQUENCE</scope>
    <source>
        <strain evidence="2">JCM 4234</strain>
    </source>
</reference>
<dbReference type="Pfam" id="PF13620">
    <property type="entry name" value="CarboxypepD_reg"/>
    <property type="match status" value="1"/>
</dbReference>
<reference evidence="2" key="1">
    <citation type="journal article" date="2014" name="Int. J. Syst. Evol. Microbiol.">
        <title>Complete genome sequence of Corynebacterium casei LMG S-19264T (=DSM 44701T), isolated from a smear-ripened cheese.</title>
        <authorList>
            <consortium name="US DOE Joint Genome Institute (JGI-PGF)"/>
            <person name="Walter F."/>
            <person name="Albersmeier A."/>
            <person name="Kalinowski J."/>
            <person name="Ruckert C."/>
        </authorList>
    </citation>
    <scope>NUCLEOTIDE SEQUENCE</scope>
    <source>
        <strain evidence="2">JCM 4234</strain>
    </source>
</reference>
<dbReference type="InterPro" id="IPR013784">
    <property type="entry name" value="Carb-bd-like_fold"/>
</dbReference>
<evidence type="ECO:0008006" key="4">
    <source>
        <dbReference type="Google" id="ProtNLM"/>
    </source>
</evidence>
<keyword evidence="3" id="KW-1185">Reference proteome</keyword>
<evidence type="ECO:0000313" key="2">
    <source>
        <dbReference type="EMBL" id="GGS51950.1"/>
    </source>
</evidence>
<dbReference type="Proteomes" id="UP000653493">
    <property type="component" value="Unassembled WGS sequence"/>
</dbReference>
<protein>
    <recommendedName>
        <fullName evidence="4">Carboxypeptidase regulatory-like domain-containing protein</fullName>
    </recommendedName>
</protein>
<proteinExistence type="predicted"/>
<feature type="region of interest" description="Disordered" evidence="1">
    <location>
        <begin position="93"/>
        <end position="112"/>
    </location>
</feature>
<sequence>MGFESAQQVLMPLFGEPHDPRPSLAGVLTLATVHSRRGATVPPAHGEPAASTRLHGTVASLSDAPVPRAAVWVLSEVDDSVRRTTADAMGRYALDDVPEGTHQSRGRPRRRDCRRGAALDLVRGRVTGSVT</sequence>
<dbReference type="EMBL" id="BMSL01000015">
    <property type="protein sequence ID" value="GGS51950.1"/>
    <property type="molecule type" value="Genomic_DNA"/>
</dbReference>
<dbReference type="AlphaFoldDB" id="A0A918GR91"/>
<gene>
    <name evidence="2" type="ORF">GCM10010238_46860</name>
</gene>
<name>A0A918GR91_STRGD</name>
<dbReference type="GO" id="GO:0030246">
    <property type="term" value="F:carbohydrate binding"/>
    <property type="evidence" value="ECO:0007669"/>
    <property type="project" value="InterPro"/>
</dbReference>